<organism evidence="2 3">
    <name type="scientific">Panicum virgatum</name>
    <name type="common">Blackwell switchgrass</name>
    <dbReference type="NCBI Taxonomy" id="38727"/>
    <lineage>
        <taxon>Eukaryota</taxon>
        <taxon>Viridiplantae</taxon>
        <taxon>Streptophyta</taxon>
        <taxon>Embryophyta</taxon>
        <taxon>Tracheophyta</taxon>
        <taxon>Spermatophyta</taxon>
        <taxon>Magnoliopsida</taxon>
        <taxon>Liliopsida</taxon>
        <taxon>Poales</taxon>
        <taxon>Poaceae</taxon>
        <taxon>PACMAD clade</taxon>
        <taxon>Panicoideae</taxon>
        <taxon>Panicodae</taxon>
        <taxon>Paniceae</taxon>
        <taxon>Panicinae</taxon>
        <taxon>Panicum</taxon>
        <taxon>Panicum sect. Hiantes</taxon>
    </lineage>
</organism>
<protein>
    <submittedName>
        <fullName evidence="2">Uncharacterized protein</fullName>
    </submittedName>
</protein>
<gene>
    <name evidence="2" type="ORF">PVAP13_7NG294000</name>
</gene>
<keyword evidence="3" id="KW-1185">Reference proteome</keyword>
<name>A0A8T0Q4B4_PANVG</name>
<dbReference type="EMBL" id="CM029050">
    <property type="protein sequence ID" value="KAG2568145.1"/>
    <property type="molecule type" value="Genomic_DNA"/>
</dbReference>
<evidence type="ECO:0000256" key="1">
    <source>
        <dbReference type="SAM" id="MobiDB-lite"/>
    </source>
</evidence>
<reference evidence="2" key="1">
    <citation type="submission" date="2020-05" db="EMBL/GenBank/DDBJ databases">
        <title>WGS assembly of Panicum virgatum.</title>
        <authorList>
            <person name="Lovell J.T."/>
            <person name="Jenkins J."/>
            <person name="Shu S."/>
            <person name="Juenger T.E."/>
            <person name="Schmutz J."/>
        </authorList>
    </citation>
    <scope>NUCLEOTIDE SEQUENCE</scope>
    <source>
        <strain evidence="2">AP13</strain>
    </source>
</reference>
<proteinExistence type="predicted"/>
<feature type="region of interest" description="Disordered" evidence="1">
    <location>
        <begin position="1"/>
        <end position="71"/>
    </location>
</feature>
<sequence>MQPDLAQIEGRDREEGGREVWRAHLTRRGGGGAGRPRRRGDGQPRHLTLARRARPPRTPGAVLKRSPSAHAWRRPQELALRAAWRRPAALTCRRSRALACRWSRVWMGQNVSGFGACD</sequence>
<dbReference type="Proteomes" id="UP000823388">
    <property type="component" value="Chromosome 7N"/>
</dbReference>
<evidence type="ECO:0000313" key="2">
    <source>
        <dbReference type="EMBL" id="KAG2568145.1"/>
    </source>
</evidence>
<accession>A0A8T0Q4B4</accession>
<comment type="caution">
    <text evidence="2">The sequence shown here is derived from an EMBL/GenBank/DDBJ whole genome shotgun (WGS) entry which is preliminary data.</text>
</comment>
<feature type="compositionally biased region" description="Basic and acidic residues" evidence="1">
    <location>
        <begin position="9"/>
        <end position="22"/>
    </location>
</feature>
<evidence type="ECO:0000313" key="3">
    <source>
        <dbReference type="Proteomes" id="UP000823388"/>
    </source>
</evidence>
<dbReference type="AlphaFoldDB" id="A0A8T0Q4B4"/>